<evidence type="ECO:0000313" key="1">
    <source>
        <dbReference type="EMBL" id="EEF67624.1"/>
    </source>
</evidence>
<name>B9Y8S2_9FIRM</name>
<reference evidence="1 2" key="2">
    <citation type="submission" date="2009-02" db="EMBL/GenBank/DDBJ databases">
        <title>Draft genome sequence of Holdemania filiformis DSM 12042.</title>
        <authorList>
            <person name="Sudarsanam P."/>
            <person name="Ley R."/>
            <person name="Guruge J."/>
            <person name="Turnbaugh P.J."/>
            <person name="Mahowald M."/>
            <person name="Liep D."/>
            <person name="Gordon J."/>
        </authorList>
    </citation>
    <scope>NUCLEOTIDE SEQUENCE [LARGE SCALE GENOMIC DNA]</scope>
    <source>
        <strain evidence="1 2">DSM 12042</strain>
    </source>
</reference>
<protein>
    <submittedName>
        <fullName evidence="1">Uncharacterized protein</fullName>
    </submittedName>
</protein>
<evidence type="ECO:0000313" key="2">
    <source>
        <dbReference type="Proteomes" id="UP000005950"/>
    </source>
</evidence>
<dbReference type="EMBL" id="ACCF01000130">
    <property type="protein sequence ID" value="EEF67624.1"/>
    <property type="molecule type" value="Genomic_DNA"/>
</dbReference>
<gene>
    <name evidence="1" type="ORF">HOLDEFILI_02220</name>
</gene>
<dbReference type="Proteomes" id="UP000005950">
    <property type="component" value="Unassembled WGS sequence"/>
</dbReference>
<reference evidence="1 2" key="1">
    <citation type="submission" date="2008-12" db="EMBL/GenBank/DDBJ databases">
        <authorList>
            <person name="Fulton L."/>
            <person name="Clifton S."/>
            <person name="Fulton B."/>
            <person name="Xu J."/>
            <person name="Minx P."/>
            <person name="Pepin K.H."/>
            <person name="Johnson M."/>
            <person name="Bhonagiri V."/>
            <person name="Nash W.E."/>
            <person name="Mardis E.R."/>
            <person name="Wilson R.K."/>
        </authorList>
    </citation>
    <scope>NUCLEOTIDE SEQUENCE [LARGE SCALE GENOMIC DNA]</scope>
    <source>
        <strain evidence="1 2">DSM 12042</strain>
    </source>
</reference>
<dbReference type="HOGENOM" id="CLU_2954271_0_0_9"/>
<dbReference type="STRING" id="545696.HOLDEFILI_02220"/>
<sequence length="59" mass="6761">MVNQQTRIEFPIALCAKGSPRLYKSKCNSSGLKAAFTFSIHTPHFSQQKQKKHLHIETF</sequence>
<organism evidence="1 2">
    <name type="scientific">Holdemania filiformis DSM 12042</name>
    <dbReference type="NCBI Taxonomy" id="545696"/>
    <lineage>
        <taxon>Bacteria</taxon>
        <taxon>Bacillati</taxon>
        <taxon>Bacillota</taxon>
        <taxon>Erysipelotrichia</taxon>
        <taxon>Erysipelotrichales</taxon>
        <taxon>Erysipelotrichaceae</taxon>
        <taxon>Holdemania</taxon>
    </lineage>
</organism>
<comment type="caution">
    <text evidence="1">The sequence shown here is derived from an EMBL/GenBank/DDBJ whole genome shotgun (WGS) entry which is preliminary data.</text>
</comment>
<dbReference type="AlphaFoldDB" id="B9Y8S2"/>
<proteinExistence type="predicted"/>
<accession>B9Y8S2</accession>